<evidence type="ECO:0000256" key="1">
    <source>
        <dbReference type="ARBA" id="ARBA00005237"/>
    </source>
</evidence>
<sequence>MGCGNSTSASTAAGPSESAKDVPSDHLLVLFWFWAHRQDDSSVDDEKRRNYGGVYVGLPADLSNVATGQTPSTHKGKAESAECQKEC</sequence>
<comment type="caution">
    <text evidence="3">The sequence shown here is derived from an EMBL/GenBank/DDBJ whole genome shotgun (WGS) entry which is preliminary data.</text>
</comment>
<dbReference type="InterPro" id="IPR029133">
    <property type="entry name" value="OCC1"/>
</dbReference>
<evidence type="ECO:0000256" key="2">
    <source>
        <dbReference type="SAM" id="MobiDB-lite"/>
    </source>
</evidence>
<dbReference type="EMBL" id="JACTAM010000004">
    <property type="protein sequence ID" value="KAI2665430.1"/>
    <property type="molecule type" value="Genomic_DNA"/>
</dbReference>
<feature type="compositionally biased region" description="Basic and acidic residues" evidence="2">
    <location>
        <begin position="76"/>
        <end position="87"/>
    </location>
</feature>
<gene>
    <name evidence="3" type="ORF">H4Q32_021720</name>
</gene>
<name>A0ABQ8MRU7_LABRO</name>
<accession>A0ABQ8MRU7</accession>
<evidence type="ECO:0000313" key="3">
    <source>
        <dbReference type="EMBL" id="KAI2665430.1"/>
    </source>
</evidence>
<evidence type="ECO:0008006" key="5">
    <source>
        <dbReference type="Google" id="ProtNLM"/>
    </source>
</evidence>
<protein>
    <recommendedName>
        <fullName evidence="5">Overexpressed in colon carcinoma 1</fullName>
    </recommendedName>
</protein>
<feature type="compositionally biased region" description="Polar residues" evidence="2">
    <location>
        <begin position="64"/>
        <end position="73"/>
    </location>
</feature>
<comment type="similarity">
    <text evidence="1">Belongs to the OCC1 family.</text>
</comment>
<feature type="region of interest" description="Disordered" evidence="2">
    <location>
        <begin position="1"/>
        <end position="22"/>
    </location>
</feature>
<dbReference type="Pfam" id="PF15506">
    <property type="entry name" value="OCC1"/>
    <property type="match status" value="2"/>
</dbReference>
<keyword evidence="4" id="KW-1185">Reference proteome</keyword>
<feature type="region of interest" description="Disordered" evidence="2">
    <location>
        <begin position="63"/>
        <end position="87"/>
    </location>
</feature>
<dbReference type="PANTHER" id="PTHR38502">
    <property type="entry name" value="OVEREXPRESSED IN COLON CARCINOMA 1 PROTEIN"/>
    <property type="match status" value="1"/>
</dbReference>
<proteinExistence type="inferred from homology"/>
<evidence type="ECO:0000313" key="4">
    <source>
        <dbReference type="Proteomes" id="UP000830375"/>
    </source>
</evidence>
<reference evidence="3 4" key="1">
    <citation type="submission" date="2022-01" db="EMBL/GenBank/DDBJ databases">
        <title>A high-quality chromosome-level genome assembly of rohu carp, Labeo rohita.</title>
        <authorList>
            <person name="Arick M.A. II"/>
            <person name="Hsu C.-Y."/>
            <person name="Magbanua Z."/>
            <person name="Pechanova O."/>
            <person name="Grover C."/>
            <person name="Miller E."/>
            <person name="Thrash A."/>
            <person name="Ezzel L."/>
            <person name="Alam S."/>
            <person name="Benzie J."/>
            <person name="Hamilton M."/>
            <person name="Karsi A."/>
            <person name="Lawrence M.L."/>
            <person name="Peterson D.G."/>
        </authorList>
    </citation>
    <scope>NUCLEOTIDE SEQUENCE [LARGE SCALE GENOMIC DNA]</scope>
    <source>
        <strain evidence="4">BAU-BD-2019</strain>
        <tissue evidence="3">Blood</tissue>
    </source>
</reference>
<dbReference type="PANTHER" id="PTHR38502:SF1">
    <property type="entry name" value="OVEREXPRESSED IN COLON CARCINOMA 1 PROTEIN"/>
    <property type="match status" value="1"/>
</dbReference>
<feature type="compositionally biased region" description="Polar residues" evidence="2">
    <location>
        <begin position="1"/>
        <end position="13"/>
    </location>
</feature>
<dbReference type="Proteomes" id="UP000830375">
    <property type="component" value="Unassembled WGS sequence"/>
</dbReference>
<organism evidence="3 4">
    <name type="scientific">Labeo rohita</name>
    <name type="common">Indian major carp</name>
    <name type="synonym">Cyprinus rohita</name>
    <dbReference type="NCBI Taxonomy" id="84645"/>
    <lineage>
        <taxon>Eukaryota</taxon>
        <taxon>Metazoa</taxon>
        <taxon>Chordata</taxon>
        <taxon>Craniata</taxon>
        <taxon>Vertebrata</taxon>
        <taxon>Euteleostomi</taxon>
        <taxon>Actinopterygii</taxon>
        <taxon>Neopterygii</taxon>
        <taxon>Teleostei</taxon>
        <taxon>Ostariophysi</taxon>
        <taxon>Cypriniformes</taxon>
        <taxon>Cyprinidae</taxon>
        <taxon>Labeoninae</taxon>
        <taxon>Labeonini</taxon>
        <taxon>Labeo</taxon>
    </lineage>
</organism>